<evidence type="ECO:0008006" key="11">
    <source>
        <dbReference type="Google" id="ProtNLM"/>
    </source>
</evidence>
<feature type="transmembrane region" description="Helical" evidence="8">
    <location>
        <begin position="32"/>
        <end position="52"/>
    </location>
</feature>
<accession>A0ABT6PH06</accession>
<evidence type="ECO:0000256" key="5">
    <source>
        <dbReference type="ARBA" id="ARBA00022692"/>
    </source>
</evidence>
<comment type="caution">
    <text evidence="9">The sequence shown here is derived from an EMBL/GenBank/DDBJ whole genome shotgun (WGS) entry which is preliminary data.</text>
</comment>
<feature type="transmembrane region" description="Helical" evidence="8">
    <location>
        <begin position="88"/>
        <end position="107"/>
    </location>
</feature>
<keyword evidence="7 8" id="KW-0472">Membrane</keyword>
<name>A0ABT6PH06_9PSEU</name>
<evidence type="ECO:0000313" key="10">
    <source>
        <dbReference type="Proteomes" id="UP001237595"/>
    </source>
</evidence>
<organism evidence="9 10">
    <name type="scientific">Saccharopolyspora ipomoeae</name>
    <dbReference type="NCBI Taxonomy" id="3042027"/>
    <lineage>
        <taxon>Bacteria</taxon>
        <taxon>Bacillati</taxon>
        <taxon>Actinomycetota</taxon>
        <taxon>Actinomycetes</taxon>
        <taxon>Pseudonocardiales</taxon>
        <taxon>Pseudonocardiaceae</taxon>
        <taxon>Saccharopolyspora</taxon>
    </lineage>
</organism>
<evidence type="ECO:0000256" key="8">
    <source>
        <dbReference type="SAM" id="Phobius"/>
    </source>
</evidence>
<evidence type="ECO:0000256" key="6">
    <source>
        <dbReference type="ARBA" id="ARBA00022989"/>
    </source>
</evidence>
<dbReference type="Proteomes" id="UP001237595">
    <property type="component" value="Unassembled WGS sequence"/>
</dbReference>
<keyword evidence="5 8" id="KW-0812">Transmembrane</keyword>
<keyword evidence="3" id="KW-0328">Glycosyltransferase</keyword>
<feature type="transmembrane region" description="Helical" evidence="8">
    <location>
        <begin position="114"/>
        <end position="136"/>
    </location>
</feature>
<protein>
    <recommendedName>
        <fullName evidence="11">Glycosyltransferase RgtA/B/C/D-like domain-containing protein</fullName>
    </recommendedName>
</protein>
<evidence type="ECO:0000313" key="9">
    <source>
        <dbReference type="EMBL" id="MDI2027219.1"/>
    </source>
</evidence>
<evidence type="ECO:0000256" key="3">
    <source>
        <dbReference type="ARBA" id="ARBA00022676"/>
    </source>
</evidence>
<keyword evidence="6 8" id="KW-1133">Transmembrane helix</keyword>
<proteinExistence type="predicted"/>
<evidence type="ECO:0000256" key="7">
    <source>
        <dbReference type="ARBA" id="ARBA00023136"/>
    </source>
</evidence>
<feature type="transmembrane region" description="Helical" evidence="8">
    <location>
        <begin position="197"/>
        <end position="223"/>
    </location>
</feature>
<dbReference type="EMBL" id="JASAOF010000001">
    <property type="protein sequence ID" value="MDI2027219.1"/>
    <property type="molecule type" value="Genomic_DNA"/>
</dbReference>
<keyword evidence="4" id="KW-0808">Transferase</keyword>
<evidence type="ECO:0000256" key="4">
    <source>
        <dbReference type="ARBA" id="ARBA00022679"/>
    </source>
</evidence>
<dbReference type="PANTHER" id="PTHR33908:SF11">
    <property type="entry name" value="MEMBRANE PROTEIN"/>
    <property type="match status" value="1"/>
</dbReference>
<sequence length="700" mass="74649">MTKDLVEPELAEPTTRADAPARRWRLDRIGMWAVPLVALAAGLAFVLINVHYNGGRYIPPLDDAFIHAQYAKQIGQGEFLQYNDGDPISTGASSLLYVLVLGAFYFLGVHGGLFLPVAVLFGVVCHALTAGGVVLLGRRVAGPVAGAWAGFLVALSGPLLWGASSGMEVSITSLLLVGTLLVLVRELPSGVFRFTPVLAALAALCRLEALVFLLVVPPLMIYVSARRARSLPARIGSLAWSALPFVVIAAQLLFYLATTGHSSPNGSQAKSHLSMPNLSFGELAGKTADNFSAFLEILAGLNRQDFAFPGALALAALGVAVLVRDGGPRRWVGWTIGVGTILALGSISTMGTALWQQVRYLQPFLPLFVLAAVIGLIEVGKRLRLGDKTPVALLAVAALFTALSVPTWVHNAVQDSGGIRERVVALANWTKGNLPEDARLGVHDVGAAAYLGGHPTVDLVGLTTNGLAEPALNGMGALYEELRAMSPEDRPDYIAIYDRMPSGVQLEHLADAGVLGAPVLSLPVMTVYKADWSLIDTGDEPIRPVTGTIRDYVDVGSMTSEADHDHEVHTARAGFQPMTEARTLETGGHEVVDSARHIIGEEEFTLHDLVPGRQVRLVARHDSTGPKPGLYTGARDVRVYADGTDLGKHWLKPEQKGWSETVITIPGHLVTGPDLTIRLAPMSPFGPSPDFHAFGYWAVQ</sequence>
<dbReference type="InterPro" id="IPR050297">
    <property type="entry name" value="LipidA_mod_glycosyltrf_83"/>
</dbReference>
<feature type="transmembrane region" description="Helical" evidence="8">
    <location>
        <begin position="391"/>
        <end position="409"/>
    </location>
</feature>
<feature type="transmembrane region" description="Helical" evidence="8">
    <location>
        <begin position="360"/>
        <end position="379"/>
    </location>
</feature>
<comment type="subcellular location">
    <subcellularLocation>
        <location evidence="1">Cell membrane</location>
        <topology evidence="1">Multi-pass membrane protein</topology>
    </subcellularLocation>
</comment>
<gene>
    <name evidence="9" type="ORF">QFW96_01295</name>
</gene>
<reference evidence="9 10" key="1">
    <citation type="submission" date="2023-04" db="EMBL/GenBank/DDBJ databases">
        <title>Draft genome sequence of Saccharopolyspora sp. TS4A08 isolated from sweet potato rhizospheric soil.</title>
        <authorList>
            <person name="Suksaard P."/>
            <person name="Duangmal K."/>
        </authorList>
    </citation>
    <scope>NUCLEOTIDE SEQUENCE [LARGE SCALE GENOMIC DNA]</scope>
    <source>
        <strain evidence="9 10">TS4A08</strain>
    </source>
</reference>
<evidence type="ECO:0000256" key="1">
    <source>
        <dbReference type="ARBA" id="ARBA00004651"/>
    </source>
</evidence>
<feature type="transmembrane region" description="Helical" evidence="8">
    <location>
        <begin position="235"/>
        <end position="257"/>
    </location>
</feature>
<keyword evidence="10" id="KW-1185">Reference proteome</keyword>
<feature type="transmembrane region" description="Helical" evidence="8">
    <location>
        <begin position="331"/>
        <end position="354"/>
    </location>
</feature>
<feature type="transmembrane region" description="Helical" evidence="8">
    <location>
        <begin position="142"/>
        <end position="162"/>
    </location>
</feature>
<feature type="transmembrane region" description="Helical" evidence="8">
    <location>
        <begin position="169"/>
        <end position="185"/>
    </location>
</feature>
<keyword evidence="2" id="KW-1003">Cell membrane</keyword>
<dbReference type="PANTHER" id="PTHR33908">
    <property type="entry name" value="MANNOSYLTRANSFERASE YKCB-RELATED"/>
    <property type="match status" value="1"/>
</dbReference>
<evidence type="ECO:0000256" key="2">
    <source>
        <dbReference type="ARBA" id="ARBA00022475"/>
    </source>
</evidence>
<feature type="transmembrane region" description="Helical" evidence="8">
    <location>
        <begin position="306"/>
        <end position="324"/>
    </location>
</feature>
<dbReference type="RefSeq" id="WP_281453599.1">
    <property type="nucleotide sequence ID" value="NZ_JASAOF010000001.1"/>
</dbReference>